<feature type="domain" description="Core-binding (CB)" evidence="6">
    <location>
        <begin position="74"/>
        <end position="150"/>
    </location>
</feature>
<proteinExistence type="inferred from homology"/>
<evidence type="ECO:0000313" key="8">
    <source>
        <dbReference type="Proteomes" id="UP001595807"/>
    </source>
</evidence>
<accession>A0ABV8CUH5</accession>
<dbReference type="InterPro" id="IPR010998">
    <property type="entry name" value="Integrase_recombinase_N"/>
</dbReference>
<reference evidence="8" key="1">
    <citation type="journal article" date="2019" name="Int. J. Syst. Evol. Microbiol.">
        <title>The Global Catalogue of Microorganisms (GCM) 10K type strain sequencing project: providing services to taxonomists for standard genome sequencing and annotation.</title>
        <authorList>
            <consortium name="The Broad Institute Genomics Platform"/>
            <consortium name="The Broad Institute Genome Sequencing Center for Infectious Disease"/>
            <person name="Wu L."/>
            <person name="Ma J."/>
        </authorList>
    </citation>
    <scope>NUCLEOTIDE SEQUENCE [LARGE SCALE GENOMIC DNA]</scope>
    <source>
        <strain evidence="8">CCUG 67170</strain>
    </source>
</reference>
<keyword evidence="3" id="KW-0233">DNA recombination</keyword>
<dbReference type="CDD" id="cd01189">
    <property type="entry name" value="INT_ICEBs1_C_like"/>
    <property type="match status" value="1"/>
</dbReference>
<dbReference type="RefSeq" id="WP_380425675.1">
    <property type="nucleotide sequence ID" value="NZ_JBHRZV010000027.1"/>
</dbReference>
<dbReference type="InterPro" id="IPR028259">
    <property type="entry name" value="AP2-like_int_N"/>
</dbReference>
<dbReference type="SUPFAM" id="SSF56349">
    <property type="entry name" value="DNA breaking-rejoining enzymes"/>
    <property type="match status" value="1"/>
</dbReference>
<dbReference type="InterPro" id="IPR025269">
    <property type="entry name" value="SAM-like_dom"/>
</dbReference>
<protein>
    <submittedName>
        <fullName evidence="7">Site-specific integrase</fullName>
    </submittedName>
</protein>
<dbReference type="Pfam" id="PF14657">
    <property type="entry name" value="Arm-DNA-bind_4"/>
    <property type="match status" value="1"/>
</dbReference>
<keyword evidence="8" id="KW-1185">Reference proteome</keyword>
<keyword evidence="2 4" id="KW-0238">DNA-binding</keyword>
<organism evidence="7 8">
    <name type="scientific">Streptococcus caprae</name>
    <dbReference type="NCBI Taxonomy" id="1640501"/>
    <lineage>
        <taxon>Bacteria</taxon>
        <taxon>Bacillati</taxon>
        <taxon>Bacillota</taxon>
        <taxon>Bacilli</taxon>
        <taxon>Lactobacillales</taxon>
        <taxon>Streptococcaceae</taxon>
        <taxon>Streptococcus</taxon>
    </lineage>
</organism>
<evidence type="ECO:0000256" key="4">
    <source>
        <dbReference type="PROSITE-ProRule" id="PRU01248"/>
    </source>
</evidence>
<evidence type="ECO:0000256" key="2">
    <source>
        <dbReference type="ARBA" id="ARBA00023125"/>
    </source>
</evidence>
<evidence type="ECO:0000256" key="1">
    <source>
        <dbReference type="ARBA" id="ARBA00008857"/>
    </source>
</evidence>
<dbReference type="Gene3D" id="1.10.150.130">
    <property type="match status" value="1"/>
</dbReference>
<dbReference type="PROSITE" id="PS51900">
    <property type="entry name" value="CB"/>
    <property type="match status" value="1"/>
</dbReference>
<evidence type="ECO:0000259" key="6">
    <source>
        <dbReference type="PROSITE" id="PS51900"/>
    </source>
</evidence>
<dbReference type="InterPro" id="IPR050090">
    <property type="entry name" value="Tyrosine_recombinase_XerCD"/>
</dbReference>
<dbReference type="PROSITE" id="PS51898">
    <property type="entry name" value="TYR_RECOMBINASE"/>
    <property type="match status" value="1"/>
</dbReference>
<dbReference type="Pfam" id="PF13102">
    <property type="entry name" value="Phage_int_SAM_5"/>
    <property type="match status" value="1"/>
</dbReference>
<dbReference type="PANTHER" id="PTHR30349:SF64">
    <property type="entry name" value="PROPHAGE INTEGRASE INTD-RELATED"/>
    <property type="match status" value="1"/>
</dbReference>
<feature type="domain" description="Tyr recombinase" evidence="5">
    <location>
        <begin position="171"/>
        <end position="369"/>
    </location>
</feature>
<comment type="caution">
    <text evidence="7">The sequence shown here is derived from an EMBL/GenBank/DDBJ whole genome shotgun (WGS) entry which is preliminary data.</text>
</comment>
<dbReference type="InterPro" id="IPR044068">
    <property type="entry name" value="CB"/>
</dbReference>
<dbReference type="PANTHER" id="PTHR30349">
    <property type="entry name" value="PHAGE INTEGRASE-RELATED"/>
    <property type="match status" value="1"/>
</dbReference>
<dbReference type="InterPro" id="IPR011010">
    <property type="entry name" value="DNA_brk_join_enz"/>
</dbReference>
<dbReference type="EMBL" id="JBHRZV010000027">
    <property type="protein sequence ID" value="MFC3927761.1"/>
    <property type="molecule type" value="Genomic_DNA"/>
</dbReference>
<name>A0ABV8CUH5_9STRE</name>
<evidence type="ECO:0000313" key="7">
    <source>
        <dbReference type="EMBL" id="MFC3927761.1"/>
    </source>
</evidence>
<gene>
    <name evidence="7" type="ORF">ACFORF_03905</name>
</gene>
<dbReference type="Gene3D" id="1.10.443.10">
    <property type="entry name" value="Intergrase catalytic core"/>
    <property type="match status" value="1"/>
</dbReference>
<evidence type="ECO:0000256" key="3">
    <source>
        <dbReference type="ARBA" id="ARBA00023172"/>
    </source>
</evidence>
<dbReference type="Proteomes" id="UP001595807">
    <property type="component" value="Unassembled WGS sequence"/>
</dbReference>
<comment type="similarity">
    <text evidence="1">Belongs to the 'phage' integrase family.</text>
</comment>
<dbReference type="Pfam" id="PF00589">
    <property type="entry name" value="Phage_integrase"/>
    <property type="match status" value="1"/>
</dbReference>
<dbReference type="InterPro" id="IPR013762">
    <property type="entry name" value="Integrase-like_cat_sf"/>
</dbReference>
<dbReference type="InterPro" id="IPR002104">
    <property type="entry name" value="Integrase_catalytic"/>
</dbReference>
<sequence>MSITKTTNGTYQIDISSGYSPVTGKQKRIKRKGFRTKKEALQAEQEIRLVEFHENRYGTTITLNSLYQLLKKEDTLNNRKESYINRQENNYNRHIKTYFNEVDVKTYADFYDFREHLKQKSHKREKNKGLSNNTINKIIILLKKIIDVGIRKGYYRDNPVKLLRKLPTSKKEISYWTIQEFQQFKSLFTPEEYPIQLFFTILYLTGLRLGEGLALTWADVDFHKATIRINKTAHRRNGKNIIDTPKTSSSNRIISINRKLLEELAEWQNRQKELLSDFTKDFNNLQVIQSQPIEIGKNTIEKVYKQVLKRDSSLKPIRIHDFKHSHASLLINQGEDYLIVKERLEHSSITTTIDTYSHLYPSKQKELADKLDCLYLYKETIRNHS</sequence>
<evidence type="ECO:0000259" key="5">
    <source>
        <dbReference type="PROSITE" id="PS51898"/>
    </source>
</evidence>